<evidence type="ECO:0000259" key="11">
    <source>
        <dbReference type="Pfam" id="PF00999"/>
    </source>
</evidence>
<comment type="caution">
    <text evidence="12">The sequence shown here is derived from an EMBL/GenBank/DDBJ whole genome shotgun (WGS) entry which is preliminary data.</text>
</comment>
<dbReference type="InterPro" id="IPR004705">
    <property type="entry name" value="Cation/H_exchanger_CPA1_bac"/>
</dbReference>
<evidence type="ECO:0000256" key="10">
    <source>
        <dbReference type="RuleBase" id="RU366002"/>
    </source>
</evidence>
<keyword evidence="9 10" id="KW-0739">Sodium transport</keyword>
<dbReference type="PANTHER" id="PTHR10110:SF86">
    <property type="entry name" value="SODIUM_HYDROGEN EXCHANGER 7"/>
    <property type="match status" value="1"/>
</dbReference>
<evidence type="ECO:0000256" key="3">
    <source>
        <dbReference type="ARBA" id="ARBA00022475"/>
    </source>
</evidence>
<feature type="transmembrane region" description="Helical" evidence="10">
    <location>
        <begin position="266"/>
        <end position="287"/>
    </location>
</feature>
<dbReference type="Proteomes" id="UP001151002">
    <property type="component" value="Unassembled WGS sequence"/>
</dbReference>
<dbReference type="PANTHER" id="PTHR10110">
    <property type="entry name" value="SODIUM/HYDROGEN EXCHANGER"/>
    <property type="match status" value="1"/>
</dbReference>
<proteinExistence type="inferred from homology"/>
<feature type="transmembrane region" description="Helical" evidence="10">
    <location>
        <begin position="228"/>
        <end position="254"/>
    </location>
</feature>
<feature type="transmembrane region" description="Helical" evidence="10">
    <location>
        <begin position="120"/>
        <end position="140"/>
    </location>
</feature>
<dbReference type="Pfam" id="PF00999">
    <property type="entry name" value="Na_H_Exchanger"/>
    <property type="match status" value="1"/>
</dbReference>
<evidence type="ECO:0000256" key="6">
    <source>
        <dbReference type="ARBA" id="ARBA00023053"/>
    </source>
</evidence>
<dbReference type="InterPro" id="IPR018422">
    <property type="entry name" value="Cation/H_exchanger_CPA1"/>
</dbReference>
<keyword evidence="6 10" id="KW-0915">Sodium</keyword>
<feature type="transmembrane region" description="Helical" evidence="10">
    <location>
        <begin position="387"/>
        <end position="410"/>
    </location>
</feature>
<evidence type="ECO:0000256" key="9">
    <source>
        <dbReference type="ARBA" id="ARBA00023201"/>
    </source>
</evidence>
<organism evidence="12 13">
    <name type="scientific">Paractinoplanes pyxinae</name>
    <dbReference type="NCBI Taxonomy" id="2997416"/>
    <lineage>
        <taxon>Bacteria</taxon>
        <taxon>Bacillati</taxon>
        <taxon>Actinomycetota</taxon>
        <taxon>Actinomycetes</taxon>
        <taxon>Micromonosporales</taxon>
        <taxon>Micromonosporaceae</taxon>
        <taxon>Paractinoplanes</taxon>
    </lineage>
</organism>
<feature type="transmembrane region" description="Helical" evidence="10">
    <location>
        <begin position="307"/>
        <end position="332"/>
    </location>
</feature>
<evidence type="ECO:0000256" key="7">
    <source>
        <dbReference type="ARBA" id="ARBA00023065"/>
    </source>
</evidence>
<evidence type="ECO:0000256" key="5">
    <source>
        <dbReference type="ARBA" id="ARBA00022989"/>
    </source>
</evidence>
<feature type="transmembrane region" description="Helical" evidence="10">
    <location>
        <begin position="39"/>
        <end position="70"/>
    </location>
</feature>
<feature type="domain" description="Cation/H+ exchanger transmembrane" evidence="11">
    <location>
        <begin position="22"/>
        <end position="412"/>
    </location>
</feature>
<name>A0ABT4BGQ6_9ACTN</name>
<comment type="subcellular location">
    <subcellularLocation>
        <location evidence="1 10">Cell membrane</location>
        <topology evidence="1 10">Multi-pass membrane protein</topology>
    </subcellularLocation>
</comment>
<dbReference type="NCBIfam" id="TIGR00831">
    <property type="entry name" value="a_cpa1"/>
    <property type="match status" value="1"/>
</dbReference>
<protein>
    <submittedName>
        <fullName evidence="12">Na+/H+ antiporter</fullName>
    </submittedName>
</protein>
<dbReference type="EMBL" id="JAPNTZ010000031">
    <property type="protein sequence ID" value="MCY1145721.1"/>
    <property type="molecule type" value="Genomic_DNA"/>
</dbReference>
<keyword evidence="4 10" id="KW-0812">Transmembrane</keyword>
<feature type="transmembrane region" description="Helical" evidence="10">
    <location>
        <begin position="91"/>
        <end position="114"/>
    </location>
</feature>
<evidence type="ECO:0000313" key="12">
    <source>
        <dbReference type="EMBL" id="MCY1145721.1"/>
    </source>
</evidence>
<keyword evidence="5 10" id="KW-1133">Transmembrane helix</keyword>
<feature type="transmembrane region" description="Helical" evidence="10">
    <location>
        <begin position="353"/>
        <end position="375"/>
    </location>
</feature>
<evidence type="ECO:0000256" key="2">
    <source>
        <dbReference type="ARBA" id="ARBA00022448"/>
    </source>
</evidence>
<keyword evidence="8 10" id="KW-0472">Membrane</keyword>
<accession>A0ABT4BGQ6</accession>
<keyword evidence="10" id="KW-0050">Antiport</keyword>
<reference evidence="12" key="1">
    <citation type="submission" date="2022-11" db="EMBL/GenBank/DDBJ databases">
        <authorList>
            <person name="Somphong A."/>
            <person name="Phongsopitanun W."/>
        </authorList>
    </citation>
    <scope>NUCLEOTIDE SEQUENCE</scope>
    <source>
        <strain evidence="12">Pm04-4</strain>
    </source>
</reference>
<dbReference type="InterPro" id="IPR006153">
    <property type="entry name" value="Cation/H_exchanger_TM"/>
</dbReference>
<gene>
    <name evidence="12" type="ORF">OWR29_47635</name>
</gene>
<feature type="transmembrane region" description="Helical" evidence="10">
    <location>
        <begin position="12"/>
        <end position="33"/>
    </location>
</feature>
<keyword evidence="13" id="KW-1185">Reference proteome</keyword>
<evidence type="ECO:0000256" key="1">
    <source>
        <dbReference type="ARBA" id="ARBA00004651"/>
    </source>
</evidence>
<comment type="function">
    <text evidence="10">Na(+)/H(+) antiporter that extrudes sodium in exchange for external protons.</text>
</comment>
<sequence>MLQNDLKDSMEALLLVVVLSAAVLIGTTVGGRYSVAPPVLLIVGGALLALIPLLSDVTLPPEAVLLLFLPPILYYESLNTSLREIRANLRVILLSAIALVVATMVAISYALQAVGVPAGAAWILGAVLAPTDAAAVAGLAKRMPRRTLTTLRTESLINDGTALVLFAVTLTALEGGSVPGPPELAARFLWSFAGGMLAGTLTGALVVFTRRRLEDPLVEGGLSVLTPFVAFLAAEVVHASGVVGVVVSGLILSYYGPRVISARSRFGTFAFWDLSTFLLNGGLFVLVGMQLPQALRSIDGSTLSHAFVVALTASAVVILSRLTWVHVITWIIRLVDRRAVQRTRRANWKVRTASGWAGFRGAVSLAAALLVPSTLADGTPYEERNLIVFTTITVIVVTILLQGLTLPYVLRWAGLDGGDQARRKETRKASVKASEAALAALPAFAQSMNAPDDMVSRIRADYEAHIADLRAENGGDDERGTVRYQQQEHRLRLAVLQHKRQTITQLRDDGKIDDYVLRDLQASMDIEEIRLLGPTPLD</sequence>
<feature type="transmembrane region" description="Helical" evidence="10">
    <location>
        <begin position="188"/>
        <end position="208"/>
    </location>
</feature>
<keyword evidence="2 10" id="KW-0813">Transport</keyword>
<evidence type="ECO:0000313" key="13">
    <source>
        <dbReference type="Proteomes" id="UP001151002"/>
    </source>
</evidence>
<keyword evidence="7 10" id="KW-0406">Ion transport</keyword>
<dbReference type="Gene3D" id="6.10.140.1330">
    <property type="match status" value="1"/>
</dbReference>
<keyword evidence="3 10" id="KW-1003">Cell membrane</keyword>
<dbReference type="RefSeq" id="WP_267570337.1">
    <property type="nucleotide sequence ID" value="NZ_JAPNTZ010000031.1"/>
</dbReference>
<comment type="caution">
    <text evidence="10">Lacks conserved residue(s) required for the propagation of feature annotation.</text>
</comment>
<evidence type="ECO:0000256" key="8">
    <source>
        <dbReference type="ARBA" id="ARBA00023136"/>
    </source>
</evidence>
<comment type="similarity">
    <text evidence="10">Belongs to the monovalent cation:proton antiporter 1 (CPA1) transporter (TC 2.A.36) family.</text>
</comment>
<evidence type="ECO:0000256" key="4">
    <source>
        <dbReference type="ARBA" id="ARBA00022692"/>
    </source>
</evidence>